<dbReference type="EMBL" id="MIJE01000034">
    <property type="protein sequence ID" value="OEF95924.1"/>
    <property type="molecule type" value="Genomic_DNA"/>
</dbReference>
<comment type="subcellular location">
    <subcellularLocation>
        <location evidence="1 9">Cell membrane</location>
        <topology evidence="1 9">Multi-pass membrane protein</topology>
    </subcellularLocation>
</comment>
<dbReference type="Pfam" id="PF00528">
    <property type="entry name" value="BPD_transp_1"/>
    <property type="match status" value="1"/>
</dbReference>
<evidence type="ECO:0000256" key="2">
    <source>
        <dbReference type="ARBA" id="ARBA00007069"/>
    </source>
</evidence>
<comment type="function">
    <text evidence="10">Part of the binding-protein-dependent transport system for molybdenum; probably responsible for the translocation of the substrate across the membrane.</text>
</comment>
<evidence type="ECO:0000256" key="7">
    <source>
        <dbReference type="ARBA" id="ARBA00022989"/>
    </source>
</evidence>
<evidence type="ECO:0000259" key="11">
    <source>
        <dbReference type="PROSITE" id="PS50928"/>
    </source>
</evidence>
<dbReference type="STRING" id="766136.BHF68_11075"/>
<dbReference type="InterPro" id="IPR011867">
    <property type="entry name" value="ModB_ABC"/>
</dbReference>
<dbReference type="PANTHER" id="PTHR30183:SF3">
    <property type="entry name" value="MOLYBDENUM TRANSPORT SYSTEM PERMEASE PROTEIN MODB"/>
    <property type="match status" value="1"/>
</dbReference>
<dbReference type="SUPFAM" id="SSF161098">
    <property type="entry name" value="MetI-like"/>
    <property type="match status" value="1"/>
</dbReference>
<dbReference type="NCBIfam" id="TIGR02141">
    <property type="entry name" value="modB_ABC"/>
    <property type="match status" value="1"/>
</dbReference>
<dbReference type="PROSITE" id="PS50928">
    <property type="entry name" value="ABC_TM1"/>
    <property type="match status" value="1"/>
</dbReference>
<evidence type="ECO:0000256" key="1">
    <source>
        <dbReference type="ARBA" id="ARBA00004651"/>
    </source>
</evidence>
<organism evidence="12 13">
    <name type="scientific">Desulfuribacillus alkaliarsenatis</name>
    <dbReference type="NCBI Taxonomy" id="766136"/>
    <lineage>
        <taxon>Bacteria</taxon>
        <taxon>Bacillati</taxon>
        <taxon>Bacillota</taxon>
        <taxon>Desulfuribacillia</taxon>
        <taxon>Desulfuribacillales</taxon>
        <taxon>Desulfuribacillaceae</taxon>
        <taxon>Desulfuribacillus</taxon>
    </lineage>
</organism>
<dbReference type="GO" id="GO:0015098">
    <property type="term" value="F:molybdate ion transmembrane transporter activity"/>
    <property type="evidence" value="ECO:0007669"/>
    <property type="project" value="UniProtKB-UniRule"/>
</dbReference>
<feature type="transmembrane region" description="Helical" evidence="9">
    <location>
        <begin position="193"/>
        <end position="210"/>
    </location>
</feature>
<keyword evidence="4 10" id="KW-1003">Cell membrane</keyword>
<protein>
    <recommendedName>
        <fullName evidence="10">Molybdenum transport system permease</fullName>
    </recommendedName>
</protein>
<feature type="transmembrane region" description="Helical" evidence="9">
    <location>
        <begin position="46"/>
        <end position="67"/>
    </location>
</feature>
<dbReference type="Gene3D" id="1.10.3720.10">
    <property type="entry name" value="MetI-like"/>
    <property type="match status" value="1"/>
</dbReference>
<proteinExistence type="inferred from homology"/>
<keyword evidence="5 10" id="KW-0500">Molybdenum</keyword>
<comment type="caution">
    <text evidence="12">The sequence shown here is derived from an EMBL/GenBank/DDBJ whole genome shotgun (WGS) entry which is preliminary data.</text>
</comment>
<evidence type="ECO:0000256" key="4">
    <source>
        <dbReference type="ARBA" id="ARBA00022475"/>
    </source>
</evidence>
<reference evidence="12 13" key="1">
    <citation type="submission" date="2016-09" db="EMBL/GenBank/DDBJ databases">
        <title>Draft genome sequence for the type strain of Desulfuribacillus alkaliarsenatis AHT28, an obligately anaerobic, sulfidogenic bacterium isolated from Russian soda lake sediments.</title>
        <authorList>
            <person name="Abin C.A."/>
            <person name="Hollibaugh J.T."/>
        </authorList>
    </citation>
    <scope>NUCLEOTIDE SEQUENCE [LARGE SCALE GENOMIC DNA]</scope>
    <source>
        <strain evidence="12 13">AHT28</strain>
    </source>
</reference>
<comment type="similarity">
    <text evidence="2 10">Belongs to the binding-protein-dependent transport system permease family. CysTW subfamily.</text>
</comment>
<sequence length="228" mass="25509">MITDYSPLWISLKTATTATIITFVLGIFIARWMAGYRGRAKGLIDGLLVLPMVLPPTVIGFILLYTFGRNGPIGQFLMYFDITVIFTWWATVIAATVVAFPLMYKTARAAFEQIDYTYIEAAKTLGYNEWQIFWRVLLPLSWPGVIAGTILAFARALGEFGATLMLAGSIPGKTQTVPVAIFFAVEAGQMERAFAWVVIMVVISLLMVVVTNDWQQRRFAVFAKTRRD</sequence>
<dbReference type="GO" id="GO:0005886">
    <property type="term" value="C:plasma membrane"/>
    <property type="evidence" value="ECO:0007669"/>
    <property type="project" value="UniProtKB-SubCell"/>
</dbReference>
<keyword evidence="8 9" id="KW-0472">Membrane</keyword>
<evidence type="ECO:0000256" key="10">
    <source>
        <dbReference type="RuleBase" id="RU365097"/>
    </source>
</evidence>
<keyword evidence="6 9" id="KW-0812">Transmembrane</keyword>
<evidence type="ECO:0000256" key="9">
    <source>
        <dbReference type="RuleBase" id="RU363032"/>
    </source>
</evidence>
<evidence type="ECO:0000256" key="5">
    <source>
        <dbReference type="ARBA" id="ARBA00022505"/>
    </source>
</evidence>
<keyword evidence="3 9" id="KW-0813">Transport</keyword>
<dbReference type="CDD" id="cd06261">
    <property type="entry name" value="TM_PBP2"/>
    <property type="match status" value="1"/>
</dbReference>
<keyword evidence="13" id="KW-1185">Reference proteome</keyword>
<evidence type="ECO:0000256" key="8">
    <source>
        <dbReference type="ARBA" id="ARBA00023136"/>
    </source>
</evidence>
<dbReference type="Proteomes" id="UP000094296">
    <property type="component" value="Unassembled WGS sequence"/>
</dbReference>
<feature type="domain" description="ABC transmembrane type-1" evidence="11">
    <location>
        <begin position="8"/>
        <end position="211"/>
    </location>
</feature>
<feature type="transmembrane region" description="Helical" evidence="9">
    <location>
        <begin position="132"/>
        <end position="154"/>
    </location>
</feature>
<dbReference type="PANTHER" id="PTHR30183">
    <property type="entry name" value="MOLYBDENUM TRANSPORT SYSTEM PERMEASE PROTEIN MODB"/>
    <property type="match status" value="1"/>
</dbReference>
<dbReference type="InterPro" id="IPR000515">
    <property type="entry name" value="MetI-like"/>
</dbReference>
<gene>
    <name evidence="12" type="ORF">BHF68_11075</name>
</gene>
<dbReference type="InterPro" id="IPR049783">
    <property type="entry name" value="ABC_perm_TupB-like"/>
</dbReference>
<dbReference type="InterPro" id="IPR035906">
    <property type="entry name" value="MetI-like_sf"/>
</dbReference>
<feature type="transmembrane region" description="Helical" evidence="9">
    <location>
        <begin position="79"/>
        <end position="104"/>
    </location>
</feature>
<evidence type="ECO:0000313" key="13">
    <source>
        <dbReference type="Proteomes" id="UP000094296"/>
    </source>
</evidence>
<evidence type="ECO:0000256" key="6">
    <source>
        <dbReference type="ARBA" id="ARBA00022692"/>
    </source>
</evidence>
<name>A0A1E5FZB7_9FIRM</name>
<feature type="transmembrane region" description="Helical" evidence="9">
    <location>
        <begin position="15"/>
        <end position="34"/>
    </location>
</feature>
<accession>A0A1E5FZB7</accession>
<dbReference type="AlphaFoldDB" id="A0A1E5FZB7"/>
<dbReference type="RefSeq" id="WP_069644197.1">
    <property type="nucleotide sequence ID" value="NZ_MIJE01000034.1"/>
</dbReference>
<evidence type="ECO:0000256" key="3">
    <source>
        <dbReference type="ARBA" id="ARBA00022448"/>
    </source>
</evidence>
<keyword evidence="7 9" id="KW-1133">Transmembrane helix</keyword>
<dbReference type="NCBIfam" id="NF038017">
    <property type="entry name" value="ABC_perm1"/>
    <property type="match status" value="1"/>
</dbReference>
<evidence type="ECO:0000313" key="12">
    <source>
        <dbReference type="EMBL" id="OEF95924.1"/>
    </source>
</evidence>